<proteinExistence type="inferred from homology"/>
<evidence type="ECO:0000256" key="2">
    <source>
        <dbReference type="ARBA" id="ARBA00022448"/>
    </source>
</evidence>
<feature type="region of interest" description="Disordered" evidence="13">
    <location>
        <begin position="285"/>
        <end position="309"/>
    </location>
</feature>
<evidence type="ECO:0000259" key="14">
    <source>
        <dbReference type="PROSITE" id="PS51384"/>
    </source>
</evidence>
<dbReference type="SUPFAM" id="SSF52343">
    <property type="entry name" value="Ferredoxin reductase-like, C-terminal NADP-linked domain"/>
    <property type="match status" value="1"/>
</dbReference>
<evidence type="ECO:0000256" key="8">
    <source>
        <dbReference type="ARBA" id="ARBA00023004"/>
    </source>
</evidence>
<organism evidence="15 16">
    <name type="scientific">Egicoccus halophilus</name>
    <dbReference type="NCBI Taxonomy" id="1670830"/>
    <lineage>
        <taxon>Bacteria</taxon>
        <taxon>Bacillati</taxon>
        <taxon>Actinomycetota</taxon>
        <taxon>Nitriliruptoria</taxon>
        <taxon>Egicoccales</taxon>
        <taxon>Egicoccaceae</taxon>
        <taxon>Egicoccus</taxon>
    </lineage>
</organism>
<evidence type="ECO:0000256" key="12">
    <source>
        <dbReference type="PIRSR" id="PIRSR006816-2"/>
    </source>
</evidence>
<dbReference type="PROSITE" id="PS51384">
    <property type="entry name" value="FAD_FR"/>
    <property type="match status" value="1"/>
</dbReference>
<comment type="cofactor">
    <cofactor evidence="11">
        <name>FAD</name>
        <dbReference type="ChEBI" id="CHEBI:57692"/>
    </cofactor>
    <text evidence="11">Binds 1 FAD per subunit.</text>
</comment>
<dbReference type="Gene3D" id="3.40.50.80">
    <property type="entry name" value="Nucleotide-binding domain of ferredoxin-NADP reductase (FNR) module"/>
    <property type="match status" value="1"/>
</dbReference>
<dbReference type="InterPro" id="IPR039261">
    <property type="entry name" value="FNR_nucleotide-bd"/>
</dbReference>
<evidence type="ECO:0000313" key="16">
    <source>
        <dbReference type="Proteomes" id="UP000650511"/>
    </source>
</evidence>
<keyword evidence="3 11" id="KW-0285">Flavoprotein</keyword>
<keyword evidence="2" id="KW-0813">Transport</keyword>
<dbReference type="Gene3D" id="2.10.240.10">
    <property type="entry name" value="Dihydroorotate dehydrogenase, electron transfer subunit"/>
    <property type="match status" value="1"/>
</dbReference>
<evidence type="ECO:0000256" key="11">
    <source>
        <dbReference type="PIRSR" id="PIRSR006816-1"/>
    </source>
</evidence>
<dbReference type="GO" id="GO:0046872">
    <property type="term" value="F:metal ion binding"/>
    <property type="evidence" value="ECO:0007669"/>
    <property type="project" value="UniProtKB-KW"/>
</dbReference>
<dbReference type="InterPro" id="IPR017927">
    <property type="entry name" value="FAD-bd_FR_type"/>
</dbReference>
<feature type="binding site" evidence="12">
    <location>
        <position position="263"/>
    </location>
    <ligand>
        <name>[2Fe-2S] cluster</name>
        <dbReference type="ChEBI" id="CHEBI:190135"/>
    </ligand>
</feature>
<evidence type="ECO:0000256" key="3">
    <source>
        <dbReference type="ARBA" id="ARBA00022630"/>
    </source>
</evidence>
<comment type="similarity">
    <text evidence="1">Belongs to the PyrK family.</text>
</comment>
<feature type="binding site" evidence="12">
    <location>
        <position position="243"/>
    </location>
    <ligand>
        <name>[2Fe-2S] cluster</name>
        <dbReference type="ChEBI" id="CHEBI:190135"/>
    </ligand>
</feature>
<dbReference type="GO" id="GO:0050660">
    <property type="term" value="F:flavin adenine dinucleotide binding"/>
    <property type="evidence" value="ECO:0007669"/>
    <property type="project" value="InterPro"/>
</dbReference>
<keyword evidence="4 12" id="KW-0001">2Fe-2S</keyword>
<dbReference type="AlphaFoldDB" id="A0A8J3A9A7"/>
<protein>
    <submittedName>
        <fullName evidence="15">Dihydroorotate dehydrogenase B (NAD(+)), electron transfer subunit</fullName>
    </submittedName>
</protein>
<dbReference type="EMBL" id="BMHA01000008">
    <property type="protein sequence ID" value="GGI07403.1"/>
    <property type="molecule type" value="Genomic_DNA"/>
</dbReference>
<keyword evidence="8 12" id="KW-0408">Iron</keyword>
<dbReference type="Proteomes" id="UP000650511">
    <property type="component" value="Unassembled WGS sequence"/>
</dbReference>
<feature type="domain" description="FAD-binding FR-type" evidence="14">
    <location>
        <begin position="15"/>
        <end position="116"/>
    </location>
</feature>
<keyword evidence="5 12" id="KW-0479">Metal-binding</keyword>
<evidence type="ECO:0000256" key="6">
    <source>
        <dbReference type="ARBA" id="ARBA00022827"/>
    </source>
</evidence>
<dbReference type="Pfam" id="PF10418">
    <property type="entry name" value="DHODB_Fe-S_bind"/>
    <property type="match status" value="1"/>
</dbReference>
<dbReference type="PIRSF" id="PIRSF006816">
    <property type="entry name" value="Cyc3_hyd_g"/>
    <property type="match status" value="1"/>
</dbReference>
<feature type="binding site" evidence="11">
    <location>
        <begin position="64"/>
        <end position="67"/>
    </location>
    <ligand>
        <name>FAD</name>
        <dbReference type="ChEBI" id="CHEBI:57692"/>
    </ligand>
</feature>
<feature type="binding site" evidence="11">
    <location>
        <begin position="91"/>
        <end position="92"/>
    </location>
    <ligand>
        <name>FAD</name>
        <dbReference type="ChEBI" id="CHEBI:57692"/>
    </ligand>
</feature>
<keyword evidence="6 11" id="KW-0274">FAD</keyword>
<dbReference type="InterPro" id="IPR012165">
    <property type="entry name" value="Cyt_c3_hydrogenase_gsu"/>
</dbReference>
<dbReference type="InterPro" id="IPR001433">
    <property type="entry name" value="OxRdtase_FAD/NAD-bd"/>
</dbReference>
<dbReference type="GO" id="GO:0006221">
    <property type="term" value="P:pyrimidine nucleotide biosynthetic process"/>
    <property type="evidence" value="ECO:0007669"/>
    <property type="project" value="InterPro"/>
</dbReference>
<dbReference type="Gene3D" id="2.40.30.10">
    <property type="entry name" value="Translation factors"/>
    <property type="match status" value="1"/>
</dbReference>
<evidence type="ECO:0000256" key="7">
    <source>
        <dbReference type="ARBA" id="ARBA00022982"/>
    </source>
</evidence>
<evidence type="ECO:0000256" key="4">
    <source>
        <dbReference type="ARBA" id="ARBA00022714"/>
    </source>
</evidence>
<dbReference type="PANTHER" id="PTHR43513">
    <property type="entry name" value="DIHYDROOROTATE DEHYDROGENASE B (NAD(+)), ELECTRON TRANSFER SUBUNIT"/>
    <property type="match status" value="1"/>
</dbReference>
<dbReference type="GO" id="GO:0051537">
    <property type="term" value="F:2 iron, 2 sulfur cluster binding"/>
    <property type="evidence" value="ECO:0007669"/>
    <property type="project" value="UniProtKB-KW"/>
</dbReference>
<keyword evidence="7" id="KW-0249">Electron transport</keyword>
<accession>A0A8J3A9A7</accession>
<evidence type="ECO:0000256" key="13">
    <source>
        <dbReference type="SAM" id="MobiDB-lite"/>
    </source>
</evidence>
<evidence type="ECO:0000256" key="10">
    <source>
        <dbReference type="ARBA" id="ARBA00034078"/>
    </source>
</evidence>
<reference evidence="15" key="2">
    <citation type="submission" date="2020-09" db="EMBL/GenBank/DDBJ databases">
        <authorList>
            <person name="Sun Q."/>
            <person name="Zhou Y."/>
        </authorList>
    </citation>
    <scope>NUCLEOTIDE SEQUENCE</scope>
    <source>
        <strain evidence="15">CGMCC 1.14988</strain>
    </source>
</reference>
<dbReference type="InterPro" id="IPR017938">
    <property type="entry name" value="Riboflavin_synthase-like_b-brl"/>
</dbReference>
<comment type="cofactor">
    <cofactor evidence="12">
        <name>[2Fe-2S] cluster</name>
        <dbReference type="ChEBI" id="CHEBI:190135"/>
    </cofactor>
    <text evidence="12">Binds 1 [2Fe-2S] cluster per subunit.</text>
</comment>
<dbReference type="PANTHER" id="PTHR43513:SF3">
    <property type="entry name" value="DIHYDROOROTATE DEHYDROGENASE B (NAD(+)), ELECTRON TRANSFER SUBUNIT-RELATED"/>
    <property type="match status" value="1"/>
</dbReference>
<evidence type="ECO:0000256" key="5">
    <source>
        <dbReference type="ARBA" id="ARBA00022723"/>
    </source>
</evidence>
<gene>
    <name evidence="15" type="primary">pyrK</name>
    <name evidence="15" type="ORF">GCM10011354_23910</name>
</gene>
<name>A0A8J3A9A7_9ACTN</name>
<dbReference type="CDD" id="cd06218">
    <property type="entry name" value="DHOD_e_trans"/>
    <property type="match status" value="1"/>
</dbReference>
<feature type="binding site" evidence="12">
    <location>
        <position position="246"/>
    </location>
    <ligand>
        <name>[2Fe-2S] cluster</name>
        <dbReference type="ChEBI" id="CHEBI:190135"/>
    </ligand>
</feature>
<evidence type="ECO:0000256" key="9">
    <source>
        <dbReference type="ARBA" id="ARBA00023014"/>
    </source>
</evidence>
<dbReference type="SUPFAM" id="SSF63380">
    <property type="entry name" value="Riboflavin synthase domain-like"/>
    <property type="match status" value="1"/>
</dbReference>
<feature type="binding site" evidence="12">
    <location>
        <position position="238"/>
    </location>
    <ligand>
        <name>[2Fe-2S] cluster</name>
        <dbReference type="ChEBI" id="CHEBI:190135"/>
    </ligand>
</feature>
<dbReference type="InterPro" id="IPR019480">
    <property type="entry name" value="Dihydroorotate_DH_Fe-S-bd"/>
</dbReference>
<comment type="cofactor">
    <cofactor evidence="10">
        <name>[2Fe-2S] cluster</name>
        <dbReference type="ChEBI" id="CHEBI:190135"/>
    </cofactor>
</comment>
<dbReference type="InterPro" id="IPR037117">
    <property type="entry name" value="Dihydroorotate_DH_ele_sf"/>
</dbReference>
<dbReference type="Pfam" id="PF00175">
    <property type="entry name" value="NAD_binding_1"/>
    <property type="match status" value="1"/>
</dbReference>
<reference evidence="15" key="1">
    <citation type="journal article" date="2014" name="Int. J. Syst. Evol. Microbiol.">
        <title>Complete genome sequence of Corynebacterium casei LMG S-19264T (=DSM 44701T), isolated from a smear-ripened cheese.</title>
        <authorList>
            <consortium name="US DOE Joint Genome Institute (JGI-PGF)"/>
            <person name="Walter F."/>
            <person name="Albersmeier A."/>
            <person name="Kalinowski J."/>
            <person name="Ruckert C."/>
        </authorList>
    </citation>
    <scope>NUCLEOTIDE SEQUENCE</scope>
    <source>
        <strain evidence="15">CGMCC 1.14988</strain>
    </source>
</reference>
<sequence>MRRGFVQGRSEADTPVRAICEVMARRREGAYWQLSFSSPEIADRARPGQFVEIAVGSPGALLRRPFSIARVSRQGAFASTVDVVFDAHGPGTEWLTSLDVHDLVDVVGPLGTAFPLPQRKVSCLLIGGGYGAAPMYFLADELARQGLRADMIIGAASQERILSAIEAKRISASVTFTTEDGTLGERGRVTDVLEDVARSCRTGVVYACGPNPMLRAVSERCRELELPVQVAVEEHMACGVGVCFTCVMPVRAKDGRVRMKRSCIEGPVFNGARIAWDETRWRNEPDVLDDEPDEQPVQRLTDAELWGEG</sequence>
<evidence type="ECO:0000313" key="15">
    <source>
        <dbReference type="EMBL" id="GGI07403.1"/>
    </source>
</evidence>
<dbReference type="GO" id="GO:0016491">
    <property type="term" value="F:oxidoreductase activity"/>
    <property type="evidence" value="ECO:0007669"/>
    <property type="project" value="InterPro"/>
</dbReference>
<keyword evidence="16" id="KW-1185">Reference proteome</keyword>
<dbReference type="InterPro" id="IPR050353">
    <property type="entry name" value="PyrK_electron_transfer"/>
</dbReference>
<evidence type="ECO:0000256" key="1">
    <source>
        <dbReference type="ARBA" id="ARBA00006422"/>
    </source>
</evidence>
<comment type="caution">
    <text evidence="15">The sequence shown here is derived from an EMBL/GenBank/DDBJ whole genome shotgun (WGS) entry which is preliminary data.</text>
</comment>
<keyword evidence="9 12" id="KW-0411">Iron-sulfur</keyword>